<keyword evidence="8 12" id="KW-0539">Nucleus</keyword>
<comment type="function">
    <text evidence="12">Putative RNA polymerase II subunit B1 C-terminal domain (CTD) phosphatase involved in RNA polymerase II transcription regulation.</text>
</comment>
<evidence type="ECO:0000256" key="4">
    <source>
        <dbReference type="ARBA" id="ARBA00022771"/>
    </source>
</evidence>
<organism evidence="14 15">
    <name type="scientific">Clunio marinus</name>
    <dbReference type="NCBI Taxonomy" id="568069"/>
    <lineage>
        <taxon>Eukaryota</taxon>
        <taxon>Metazoa</taxon>
        <taxon>Ecdysozoa</taxon>
        <taxon>Arthropoda</taxon>
        <taxon>Hexapoda</taxon>
        <taxon>Insecta</taxon>
        <taxon>Pterygota</taxon>
        <taxon>Neoptera</taxon>
        <taxon>Endopterygota</taxon>
        <taxon>Diptera</taxon>
        <taxon>Nematocera</taxon>
        <taxon>Chironomoidea</taxon>
        <taxon>Chironomidae</taxon>
        <taxon>Clunio</taxon>
    </lineage>
</organism>
<accession>A0A1J1I7C6</accession>
<evidence type="ECO:0000256" key="1">
    <source>
        <dbReference type="ARBA" id="ARBA00004123"/>
    </source>
</evidence>
<dbReference type="GO" id="GO:0008270">
    <property type="term" value="F:zinc ion binding"/>
    <property type="evidence" value="ECO:0007669"/>
    <property type="project" value="UniProtKB-KW"/>
</dbReference>
<keyword evidence="5 12" id="KW-0378">Hydrolase</keyword>
<dbReference type="Pfam" id="PF00400">
    <property type="entry name" value="WD40"/>
    <property type="match status" value="1"/>
</dbReference>
<dbReference type="Gene3D" id="1.25.40.820">
    <property type="match status" value="1"/>
</dbReference>
<dbReference type="Proteomes" id="UP000183832">
    <property type="component" value="Unassembled WGS sequence"/>
</dbReference>
<dbReference type="AlphaFoldDB" id="A0A1J1I7C6"/>
<dbReference type="InterPro" id="IPR001680">
    <property type="entry name" value="WD40_rpt"/>
</dbReference>
<evidence type="ECO:0000256" key="10">
    <source>
        <dbReference type="ARBA" id="ARBA00048336"/>
    </source>
</evidence>
<gene>
    <name evidence="14" type="ORF">CLUMA_CG007836</name>
</gene>
<proteinExistence type="inferred from homology"/>
<dbReference type="InterPro" id="IPR007308">
    <property type="entry name" value="Rtr1/RPAP2_dom"/>
</dbReference>
<evidence type="ECO:0000259" key="13">
    <source>
        <dbReference type="PROSITE" id="PS51479"/>
    </source>
</evidence>
<dbReference type="PROSITE" id="PS51479">
    <property type="entry name" value="ZF_RTR1"/>
    <property type="match status" value="1"/>
</dbReference>
<evidence type="ECO:0000256" key="8">
    <source>
        <dbReference type="ARBA" id="ARBA00023242"/>
    </source>
</evidence>
<evidence type="ECO:0000313" key="15">
    <source>
        <dbReference type="Proteomes" id="UP000183832"/>
    </source>
</evidence>
<comment type="catalytic activity">
    <reaction evidence="9 12">
        <text>O-phospho-L-seryl-[protein] + H2O = L-seryl-[protein] + phosphate</text>
        <dbReference type="Rhea" id="RHEA:20629"/>
        <dbReference type="Rhea" id="RHEA-COMP:9863"/>
        <dbReference type="Rhea" id="RHEA-COMP:11604"/>
        <dbReference type="ChEBI" id="CHEBI:15377"/>
        <dbReference type="ChEBI" id="CHEBI:29999"/>
        <dbReference type="ChEBI" id="CHEBI:43474"/>
        <dbReference type="ChEBI" id="CHEBI:83421"/>
        <dbReference type="EC" id="3.1.3.16"/>
    </reaction>
</comment>
<dbReference type="InterPro" id="IPR038534">
    <property type="entry name" value="Rtr1/RPAP2_sf"/>
</dbReference>
<evidence type="ECO:0000256" key="6">
    <source>
        <dbReference type="ARBA" id="ARBA00022833"/>
    </source>
</evidence>
<dbReference type="InterPro" id="IPR039693">
    <property type="entry name" value="Rtr1/RPAP2"/>
</dbReference>
<comment type="catalytic activity">
    <reaction evidence="10 12">
        <text>O-phospho-L-threonyl-[protein] + H2O = L-threonyl-[protein] + phosphate</text>
        <dbReference type="Rhea" id="RHEA:47004"/>
        <dbReference type="Rhea" id="RHEA-COMP:11060"/>
        <dbReference type="Rhea" id="RHEA-COMP:11605"/>
        <dbReference type="ChEBI" id="CHEBI:15377"/>
        <dbReference type="ChEBI" id="CHEBI:30013"/>
        <dbReference type="ChEBI" id="CHEBI:43474"/>
        <dbReference type="ChEBI" id="CHEBI:61977"/>
        <dbReference type="EC" id="3.1.3.16"/>
    </reaction>
</comment>
<dbReference type="InterPro" id="IPR036322">
    <property type="entry name" value="WD40_repeat_dom_sf"/>
</dbReference>
<evidence type="ECO:0000256" key="9">
    <source>
        <dbReference type="ARBA" id="ARBA00047761"/>
    </source>
</evidence>
<sequence length="475" mass="55191">MDKDKYFYMPRVFQAQDVFQDHVPCDQLENDTTHPNLNTRHFEYKIRTERRPQHPFLPVYSFIRCFDKFLVVGSNEFAGIEWEGNITGATDIDVFTNRDKENVSFCFMGTSTVTGFKVVDNKTFIVATQNSLLELYQMQSDINDQNSQQPYKTYTQNTFGYVKCIDTLKDETKLITGTEKGTLNLHDYEFSELYPCSTFNYAHGGAITGVSSHPSASKIWASCSTDKSCLLWDLRKEKPALGLLRDYKTWFTALYWTKRAENREYVMLGDDVGNVLTIDPRRPNHILNKKKVSDRDRLLEFVVKDPTTKTLIMDETNPSVTSRPKSPRSKRAAAVKRLQKMNQEQLLEALRKKKECNAKAQTIVERLLDPFDDGKELLLMLRDINQCHYQDIVEERAIMKLCGYPLCKEVFKEIPKQQFHISTATNKVYDLSDRKHFCSGKCLRLSNYLKTQLLTSPLWMRDKEIIPEFKLLSLE</sequence>
<dbReference type="SMART" id="SM00320">
    <property type="entry name" value="WD40"/>
    <property type="match status" value="2"/>
</dbReference>
<keyword evidence="7 12" id="KW-0904">Protein phosphatase</keyword>
<dbReference type="Pfam" id="PF04181">
    <property type="entry name" value="RPAP2_Rtr1"/>
    <property type="match status" value="1"/>
</dbReference>
<dbReference type="EC" id="3.1.3.16" evidence="12"/>
<protein>
    <recommendedName>
        <fullName evidence="12">RNA polymerase II subunit B1 CTD phosphatase RPAP2 homolog</fullName>
        <ecNumber evidence="12">3.1.3.16</ecNumber>
    </recommendedName>
</protein>
<evidence type="ECO:0000256" key="3">
    <source>
        <dbReference type="ARBA" id="ARBA00022723"/>
    </source>
</evidence>
<keyword evidence="15" id="KW-1185">Reference proteome</keyword>
<dbReference type="STRING" id="568069.A0A1J1I7C6"/>
<comment type="similarity">
    <text evidence="2 11 12">Belongs to the RPAP2 family.</text>
</comment>
<evidence type="ECO:0000256" key="2">
    <source>
        <dbReference type="ARBA" id="ARBA00005676"/>
    </source>
</evidence>
<dbReference type="GO" id="GO:0008420">
    <property type="term" value="F:RNA polymerase II CTD heptapeptide repeat phosphatase activity"/>
    <property type="evidence" value="ECO:0007669"/>
    <property type="project" value="UniProtKB-UniRule"/>
</dbReference>
<dbReference type="GO" id="GO:0005634">
    <property type="term" value="C:nucleus"/>
    <property type="evidence" value="ECO:0007669"/>
    <property type="project" value="UniProtKB-SubCell"/>
</dbReference>
<keyword evidence="6 12" id="KW-0862">Zinc</keyword>
<feature type="domain" description="RTR1-type" evidence="13">
    <location>
        <begin position="379"/>
        <end position="462"/>
    </location>
</feature>
<reference evidence="14 15" key="1">
    <citation type="submission" date="2015-04" db="EMBL/GenBank/DDBJ databases">
        <authorList>
            <person name="Syromyatnikov M.Y."/>
            <person name="Popov V.N."/>
        </authorList>
    </citation>
    <scope>NUCLEOTIDE SEQUENCE [LARGE SCALE GENOMIC DNA]</scope>
</reference>
<keyword evidence="3 12" id="KW-0479">Metal-binding</keyword>
<comment type="subcellular location">
    <subcellularLocation>
        <location evidence="1 12">Nucleus</location>
    </subcellularLocation>
</comment>
<dbReference type="SUPFAM" id="SSF50978">
    <property type="entry name" value="WD40 repeat-like"/>
    <property type="match status" value="1"/>
</dbReference>
<evidence type="ECO:0000313" key="14">
    <source>
        <dbReference type="EMBL" id="CRK94321.1"/>
    </source>
</evidence>
<evidence type="ECO:0000256" key="12">
    <source>
        <dbReference type="RuleBase" id="RU367080"/>
    </source>
</evidence>
<name>A0A1J1I7C6_9DIPT</name>
<dbReference type="EMBL" id="CVRI01000038">
    <property type="protein sequence ID" value="CRK94321.1"/>
    <property type="molecule type" value="Genomic_DNA"/>
</dbReference>
<dbReference type="GO" id="GO:0043175">
    <property type="term" value="F:RNA polymerase core enzyme binding"/>
    <property type="evidence" value="ECO:0007669"/>
    <property type="project" value="UniProtKB-UniRule"/>
</dbReference>
<dbReference type="Gene3D" id="2.130.10.10">
    <property type="entry name" value="YVTN repeat-like/Quinoprotein amine dehydrogenase"/>
    <property type="match status" value="1"/>
</dbReference>
<dbReference type="PANTHER" id="PTHR14732">
    <property type="entry name" value="RNA POLYMERASE II SUBUNIT B1 CTD PHOSPHATASE RPAP2-RELATED"/>
    <property type="match status" value="1"/>
</dbReference>
<evidence type="ECO:0000256" key="7">
    <source>
        <dbReference type="ARBA" id="ARBA00022912"/>
    </source>
</evidence>
<dbReference type="InterPro" id="IPR015943">
    <property type="entry name" value="WD40/YVTN_repeat-like_dom_sf"/>
</dbReference>
<dbReference type="OrthoDB" id="2590500at2759"/>
<dbReference type="PANTHER" id="PTHR14732:SF0">
    <property type="entry name" value="RNA POLYMERASE II SUBUNIT B1 CTD PHOSPHATASE RPAP2-RELATED"/>
    <property type="match status" value="1"/>
</dbReference>
<evidence type="ECO:0000256" key="11">
    <source>
        <dbReference type="PROSITE-ProRule" id="PRU00812"/>
    </source>
</evidence>
<evidence type="ECO:0000256" key="5">
    <source>
        <dbReference type="ARBA" id="ARBA00022801"/>
    </source>
</evidence>
<keyword evidence="4 12" id="KW-0863">Zinc-finger</keyword>
<dbReference type="GO" id="GO:0005737">
    <property type="term" value="C:cytoplasm"/>
    <property type="evidence" value="ECO:0007669"/>
    <property type="project" value="TreeGrafter"/>
</dbReference>